<dbReference type="Proteomes" id="UP001589865">
    <property type="component" value="Unassembled WGS sequence"/>
</dbReference>
<dbReference type="EMBL" id="JBHLUN010000001">
    <property type="protein sequence ID" value="MFC0406640.1"/>
    <property type="molecule type" value="Genomic_DNA"/>
</dbReference>
<protein>
    <submittedName>
        <fullName evidence="1">Uncharacterized protein</fullName>
    </submittedName>
</protein>
<accession>A0ABV6JME0</accession>
<keyword evidence="2" id="KW-1185">Reference proteome</keyword>
<name>A0ABV6JME0_9PROT</name>
<evidence type="ECO:0000313" key="1">
    <source>
        <dbReference type="EMBL" id="MFC0406640.1"/>
    </source>
</evidence>
<evidence type="ECO:0000313" key="2">
    <source>
        <dbReference type="Proteomes" id="UP001589865"/>
    </source>
</evidence>
<comment type="caution">
    <text evidence="1">The sequence shown here is derived from an EMBL/GenBank/DDBJ whole genome shotgun (WGS) entry which is preliminary data.</text>
</comment>
<reference evidence="1 2" key="1">
    <citation type="submission" date="2024-09" db="EMBL/GenBank/DDBJ databases">
        <authorList>
            <person name="Sun Q."/>
            <person name="Mori K."/>
        </authorList>
    </citation>
    <scope>NUCLEOTIDE SEQUENCE [LARGE SCALE GENOMIC DNA]</scope>
    <source>
        <strain evidence="1 2">TBRC 5777</strain>
    </source>
</reference>
<gene>
    <name evidence="1" type="ORF">ACFFGY_00170</name>
</gene>
<dbReference type="RefSeq" id="WP_377042314.1">
    <property type="nucleotide sequence ID" value="NZ_JBHLUN010000001.1"/>
</dbReference>
<proteinExistence type="predicted"/>
<organism evidence="1 2">
    <name type="scientific">Roseomonas elaeocarpi</name>
    <dbReference type="NCBI Taxonomy" id="907779"/>
    <lineage>
        <taxon>Bacteria</taxon>
        <taxon>Pseudomonadati</taxon>
        <taxon>Pseudomonadota</taxon>
        <taxon>Alphaproteobacteria</taxon>
        <taxon>Acetobacterales</taxon>
        <taxon>Roseomonadaceae</taxon>
        <taxon>Roseomonas</taxon>
    </lineage>
</organism>
<sequence length="76" mass="8453">MAGRARRSGWAAIVLAVTATLFDFTTILPALAGGYTLKRSVNFDLIPHYDTLPDEVIESALRWISVWTVQEFDAEP</sequence>